<dbReference type="EMBL" id="LVVM01006179">
    <property type="protein sequence ID" value="OJA08834.1"/>
    <property type="molecule type" value="Genomic_DNA"/>
</dbReference>
<evidence type="ECO:0000256" key="1">
    <source>
        <dbReference type="SAM" id="MobiDB-lite"/>
    </source>
</evidence>
<evidence type="ECO:0000313" key="2">
    <source>
        <dbReference type="EMBL" id="OJA08834.1"/>
    </source>
</evidence>
<accession>A0A1J8QHE6</accession>
<comment type="caution">
    <text evidence="2">The sequence shown here is derived from an EMBL/GenBank/DDBJ whole genome shotgun (WGS) entry which is preliminary data.</text>
</comment>
<feature type="compositionally biased region" description="Pro residues" evidence="1">
    <location>
        <begin position="107"/>
        <end position="123"/>
    </location>
</feature>
<dbReference type="Proteomes" id="UP000183567">
    <property type="component" value="Unassembled WGS sequence"/>
</dbReference>
<feature type="compositionally biased region" description="Polar residues" evidence="1">
    <location>
        <begin position="53"/>
        <end position="65"/>
    </location>
</feature>
<protein>
    <submittedName>
        <fullName evidence="2">Uncharacterized protein</fullName>
    </submittedName>
</protein>
<feature type="region of interest" description="Disordered" evidence="1">
    <location>
        <begin position="1"/>
        <end position="25"/>
    </location>
</feature>
<reference evidence="2 3" key="1">
    <citation type="submission" date="2016-03" db="EMBL/GenBank/DDBJ databases">
        <title>Comparative genomics of the ectomycorrhizal sister species Rhizopogon vinicolor and Rhizopogon vesiculosus (Basidiomycota: Boletales) reveals a divergence of the mating type B locus.</title>
        <authorList>
            <person name="Mujic A.B."/>
            <person name="Kuo A."/>
            <person name="Tritt A."/>
            <person name="Lipzen A."/>
            <person name="Chen C."/>
            <person name="Johnson J."/>
            <person name="Sharma A."/>
            <person name="Barry K."/>
            <person name="Grigoriev I.V."/>
            <person name="Spatafora J.W."/>
        </authorList>
    </citation>
    <scope>NUCLEOTIDE SEQUENCE [LARGE SCALE GENOMIC DNA]</scope>
    <source>
        <strain evidence="2 3">AM-OR11-056</strain>
    </source>
</reference>
<evidence type="ECO:0000313" key="3">
    <source>
        <dbReference type="Proteomes" id="UP000183567"/>
    </source>
</evidence>
<gene>
    <name evidence="2" type="ORF">AZE42_08937</name>
</gene>
<feature type="region of interest" description="Disordered" evidence="1">
    <location>
        <begin position="53"/>
        <end position="145"/>
    </location>
</feature>
<sequence>MPAADEYPSNRPVTSHQRSPPRLRNPLDYFKQRFQRTQSNAGILDITVPSPSEMTLSLSEHTQQARPELLSPESTRRSLPPTHEEYTQTSGSHLGDPHDTYRSTTPSQPPCPVGLMPVAPPPSSKERGSQHSRSRSRGPDEHYQMSLIPEGIMYPNMPLRSHGHRC</sequence>
<organism evidence="2 3">
    <name type="scientific">Rhizopogon vesiculosus</name>
    <dbReference type="NCBI Taxonomy" id="180088"/>
    <lineage>
        <taxon>Eukaryota</taxon>
        <taxon>Fungi</taxon>
        <taxon>Dikarya</taxon>
        <taxon>Basidiomycota</taxon>
        <taxon>Agaricomycotina</taxon>
        <taxon>Agaricomycetes</taxon>
        <taxon>Agaricomycetidae</taxon>
        <taxon>Boletales</taxon>
        <taxon>Suillineae</taxon>
        <taxon>Rhizopogonaceae</taxon>
        <taxon>Rhizopogon</taxon>
    </lineage>
</organism>
<dbReference type="AlphaFoldDB" id="A0A1J8QHE6"/>
<keyword evidence="3" id="KW-1185">Reference proteome</keyword>
<name>A0A1J8QHE6_9AGAM</name>
<dbReference type="OrthoDB" id="3268221at2759"/>
<proteinExistence type="predicted"/>